<evidence type="ECO:0000313" key="2">
    <source>
        <dbReference type="Proteomes" id="UP000290540"/>
    </source>
</evidence>
<comment type="caution">
    <text evidence="1">The sequence shown here is derived from an EMBL/GenBank/DDBJ whole genome shotgun (WGS) entry which is preliminary data.</text>
</comment>
<organism evidence="1 2">
    <name type="scientific">Fusarium oxysporum f. sp. narcissi</name>
    <dbReference type="NCBI Taxonomy" id="451672"/>
    <lineage>
        <taxon>Eukaryota</taxon>
        <taxon>Fungi</taxon>
        <taxon>Dikarya</taxon>
        <taxon>Ascomycota</taxon>
        <taxon>Pezizomycotina</taxon>
        <taxon>Sordariomycetes</taxon>
        <taxon>Hypocreomycetidae</taxon>
        <taxon>Hypocreales</taxon>
        <taxon>Nectriaceae</taxon>
        <taxon>Fusarium</taxon>
        <taxon>Fusarium oxysporum species complex</taxon>
    </lineage>
</organism>
<proteinExistence type="predicted"/>
<accession>A0A4Q2V2A1</accession>
<dbReference type="Proteomes" id="UP000290540">
    <property type="component" value="Unassembled WGS sequence"/>
</dbReference>
<dbReference type="AlphaFoldDB" id="A0A4Q2V2A1"/>
<protein>
    <submittedName>
        <fullName evidence="1">Uncharacterized protein</fullName>
    </submittedName>
</protein>
<name>A0A4Q2V2A1_FUSOX</name>
<dbReference type="EMBL" id="MQTW01000328">
    <property type="protein sequence ID" value="RYC80734.1"/>
    <property type="molecule type" value="Genomic_DNA"/>
</dbReference>
<evidence type="ECO:0000313" key="1">
    <source>
        <dbReference type="EMBL" id="RYC80734.1"/>
    </source>
</evidence>
<sequence length="122" mass="13875">MRDEHSMLCEEFSALHHIVATAKEKGGTDNAPDSSKKAIMLPKSTRVGVVCLEPGVCPEEPCILSTSKNESAQRIVVLWYSSKHQVEFELLEFYFEFHFVRKGENVLLEVVIYRVFVTVNDN</sequence>
<gene>
    <name evidence="1" type="ORF">BFJ63_vAg16381</name>
</gene>
<reference evidence="1 2" key="1">
    <citation type="submission" date="2016-12" db="EMBL/GenBank/DDBJ databases">
        <title>Draft genome sequence of Fusarium oxysporum causing rot on Narcissus.</title>
        <authorList>
            <person name="Armitage A.D."/>
            <person name="Taylor A."/>
            <person name="Clarkson J.P."/>
            <person name="Harrison R.J."/>
            <person name="Jackson A.C."/>
        </authorList>
    </citation>
    <scope>NUCLEOTIDE SEQUENCE [LARGE SCALE GENOMIC DNA]</scope>
    <source>
        <strain evidence="1 2">N139</strain>
    </source>
</reference>